<protein>
    <submittedName>
        <fullName evidence="1">Uncharacterized protein</fullName>
    </submittedName>
</protein>
<keyword evidence="2" id="KW-1185">Reference proteome</keyword>
<proteinExistence type="predicted"/>
<evidence type="ECO:0000313" key="1">
    <source>
        <dbReference type="EMBL" id="GAA4874828.1"/>
    </source>
</evidence>
<reference evidence="2" key="1">
    <citation type="journal article" date="2019" name="Int. J. Syst. Evol. Microbiol.">
        <title>The Global Catalogue of Microorganisms (GCM) 10K type strain sequencing project: providing services to taxonomists for standard genome sequencing and annotation.</title>
        <authorList>
            <consortium name="The Broad Institute Genomics Platform"/>
            <consortium name="The Broad Institute Genome Sequencing Center for Infectious Disease"/>
            <person name="Wu L."/>
            <person name="Ma J."/>
        </authorList>
    </citation>
    <scope>NUCLEOTIDE SEQUENCE [LARGE SCALE GENOMIC DNA]</scope>
    <source>
        <strain evidence="2">JCM 18401</strain>
    </source>
</reference>
<comment type="caution">
    <text evidence="1">The sequence shown here is derived from an EMBL/GenBank/DDBJ whole genome shotgun (WGS) entry which is preliminary data.</text>
</comment>
<dbReference type="EMBL" id="BAABJZ010000006">
    <property type="protein sequence ID" value="GAA4874828.1"/>
    <property type="molecule type" value="Genomic_DNA"/>
</dbReference>
<evidence type="ECO:0000313" key="2">
    <source>
        <dbReference type="Proteomes" id="UP001499988"/>
    </source>
</evidence>
<gene>
    <name evidence="1" type="ORF">GCM10023333_04930</name>
</gene>
<accession>A0ABP9EHD6</accession>
<dbReference type="Proteomes" id="UP001499988">
    <property type="component" value="Unassembled WGS sequence"/>
</dbReference>
<organism evidence="1 2">
    <name type="scientific">Ferrimonas pelagia</name>
    <dbReference type="NCBI Taxonomy" id="1177826"/>
    <lineage>
        <taxon>Bacteria</taxon>
        <taxon>Pseudomonadati</taxon>
        <taxon>Pseudomonadota</taxon>
        <taxon>Gammaproteobacteria</taxon>
        <taxon>Alteromonadales</taxon>
        <taxon>Ferrimonadaceae</taxon>
        <taxon>Ferrimonas</taxon>
    </lineage>
</organism>
<sequence>MPAIPINGISDTIQRALPLLTARQPTMTIGITTSINASLSDQKNALNVVNATKIYNITRWLLSLSGSNA</sequence>
<name>A0ABP9EHD6_9GAMM</name>